<sequence length="666" mass="75956">MNLKRAITVDDLTNFEVYSDPQLAPNGDGYAFVSTTVNADKEYESQLFYQDMKDEKIRQWTFTKGRNSHPRFSPDGTSVVFQSDRSGIPQIWRLPLGGGEAKQITTFKNGATNPAWSKDGNYIIFTASLEKDDCIHNQEEQTKEARQKEQEENNKQPKIISRLAYKSDAGGFLDEKKSQLILYNIETQQFTPLTTADADHTYQDISPNGSVLFAANLQEEADYELTNDLYTVNIYTKELTKITKEKGIYYEASFSPSGEKIACFGNDLTYASATLTELYLFDLVSGERKCLSEEWDFELGDAMIGDTRIGASEAGPIWSKDEQSIYFLGTDHGATGLYSVSVSSKLETLYKNNNHVFGFSYDMEQESFVVGISSPTEPCNYYSFKRGDEIGKLTNANATFLTEVELIEPEEIQFKAEDGWDIQGWLLRPYGFEKGKKYPFVLEIHGGPHAMYGQTFFHEMQVLAAKGYVVLYTNPRGSHGYGQEFVNACRHDYGGKDYLDVMNAVDYALENFPFIDEERLGVTGGSYGGFMTNWIVGHSNRFKAAVTQRSISNWLSFYGVSDIGYFFNKWEHGHDLLDDPEKLWEISPLKYAKNVETPLLILHGEQDFRCPIEQAEQLFVTLKHLKKEVEFVRFPGANHELSRSGDPKLRMERLNHICRWFEKYIR</sequence>
<gene>
    <name evidence="6" type="ORF">DFR56_11476</name>
</gene>
<organism evidence="6 7">
    <name type="scientific">Pseudogracilibacillus auburnensis</name>
    <dbReference type="NCBI Taxonomy" id="1494959"/>
    <lineage>
        <taxon>Bacteria</taxon>
        <taxon>Bacillati</taxon>
        <taxon>Bacillota</taxon>
        <taxon>Bacilli</taxon>
        <taxon>Bacillales</taxon>
        <taxon>Bacillaceae</taxon>
        <taxon>Pseudogracilibacillus</taxon>
    </lineage>
</organism>
<protein>
    <submittedName>
        <fullName evidence="6">Acylaminoacyl-peptidase</fullName>
    </submittedName>
</protein>
<evidence type="ECO:0000256" key="1">
    <source>
        <dbReference type="ARBA" id="ARBA00010040"/>
    </source>
</evidence>
<comment type="similarity">
    <text evidence="1">Belongs to the peptidase S9C family.</text>
</comment>
<keyword evidence="3" id="KW-0378">Hydrolase</keyword>
<dbReference type="InterPro" id="IPR001375">
    <property type="entry name" value="Peptidase_S9_cat"/>
</dbReference>
<reference evidence="6 7" key="1">
    <citation type="submission" date="2018-05" db="EMBL/GenBank/DDBJ databases">
        <title>Genomic Encyclopedia of Type Strains, Phase IV (KMG-IV): sequencing the most valuable type-strain genomes for metagenomic binning, comparative biology and taxonomic classification.</title>
        <authorList>
            <person name="Goeker M."/>
        </authorList>
    </citation>
    <scope>NUCLEOTIDE SEQUENCE [LARGE SCALE GENOMIC DNA]</scope>
    <source>
        <strain evidence="6 7">DSM 28556</strain>
    </source>
</reference>
<evidence type="ECO:0000313" key="7">
    <source>
        <dbReference type="Proteomes" id="UP000247978"/>
    </source>
</evidence>
<dbReference type="InterPro" id="IPR029058">
    <property type="entry name" value="AB_hydrolase_fold"/>
</dbReference>
<dbReference type="Proteomes" id="UP000247978">
    <property type="component" value="Unassembled WGS sequence"/>
</dbReference>
<keyword evidence="4" id="KW-0720">Serine protease</keyword>
<keyword evidence="7" id="KW-1185">Reference proteome</keyword>
<evidence type="ECO:0000256" key="3">
    <source>
        <dbReference type="ARBA" id="ARBA00022801"/>
    </source>
</evidence>
<evidence type="ECO:0000256" key="4">
    <source>
        <dbReference type="ARBA" id="ARBA00022825"/>
    </source>
</evidence>
<dbReference type="PANTHER" id="PTHR42776:SF27">
    <property type="entry name" value="DIPEPTIDYL PEPTIDASE FAMILY MEMBER 6"/>
    <property type="match status" value="1"/>
</dbReference>
<name>A0A2V3VSH0_9BACI</name>
<keyword evidence="2" id="KW-0645">Protease</keyword>
<proteinExistence type="inferred from homology"/>
<dbReference type="Pfam" id="PF07676">
    <property type="entry name" value="PD40"/>
    <property type="match status" value="2"/>
</dbReference>
<dbReference type="SUPFAM" id="SSF53474">
    <property type="entry name" value="alpha/beta-Hydrolases"/>
    <property type="match status" value="1"/>
</dbReference>
<dbReference type="GO" id="GO:0004252">
    <property type="term" value="F:serine-type endopeptidase activity"/>
    <property type="evidence" value="ECO:0007669"/>
    <property type="project" value="TreeGrafter"/>
</dbReference>
<accession>A0A2V3VSH0</accession>
<evidence type="ECO:0000259" key="5">
    <source>
        <dbReference type="Pfam" id="PF00326"/>
    </source>
</evidence>
<evidence type="ECO:0000313" key="6">
    <source>
        <dbReference type="EMBL" id="PXW83791.1"/>
    </source>
</evidence>
<dbReference type="FunFam" id="3.40.50.1820:FF:000028">
    <property type="entry name" value="S9 family peptidase"/>
    <property type="match status" value="1"/>
</dbReference>
<dbReference type="SUPFAM" id="SSF82171">
    <property type="entry name" value="DPP6 N-terminal domain-like"/>
    <property type="match status" value="1"/>
</dbReference>
<dbReference type="Gene3D" id="3.40.50.1820">
    <property type="entry name" value="alpha/beta hydrolase"/>
    <property type="match status" value="1"/>
</dbReference>
<dbReference type="GO" id="GO:0006508">
    <property type="term" value="P:proteolysis"/>
    <property type="evidence" value="ECO:0007669"/>
    <property type="project" value="UniProtKB-KW"/>
</dbReference>
<dbReference type="PANTHER" id="PTHR42776">
    <property type="entry name" value="SERINE PEPTIDASE S9 FAMILY MEMBER"/>
    <property type="match status" value="1"/>
</dbReference>
<dbReference type="OrthoDB" id="108903at2"/>
<dbReference type="Gene3D" id="2.120.10.30">
    <property type="entry name" value="TolB, C-terminal domain"/>
    <property type="match status" value="2"/>
</dbReference>
<dbReference type="AlphaFoldDB" id="A0A2V3VSH0"/>
<dbReference type="InterPro" id="IPR011659">
    <property type="entry name" value="WD40"/>
</dbReference>
<dbReference type="EMBL" id="QJJQ01000014">
    <property type="protein sequence ID" value="PXW83791.1"/>
    <property type="molecule type" value="Genomic_DNA"/>
</dbReference>
<evidence type="ECO:0000256" key="2">
    <source>
        <dbReference type="ARBA" id="ARBA00022670"/>
    </source>
</evidence>
<dbReference type="RefSeq" id="WP_110396662.1">
    <property type="nucleotide sequence ID" value="NZ_JBHUHB010000001.1"/>
</dbReference>
<dbReference type="InterPro" id="IPR011042">
    <property type="entry name" value="6-blade_b-propeller_TolB-like"/>
</dbReference>
<dbReference type="Pfam" id="PF00326">
    <property type="entry name" value="Peptidase_S9"/>
    <property type="match status" value="1"/>
</dbReference>
<comment type="caution">
    <text evidence="6">The sequence shown here is derived from an EMBL/GenBank/DDBJ whole genome shotgun (WGS) entry which is preliminary data.</text>
</comment>
<feature type="domain" description="Peptidase S9 prolyl oligopeptidase catalytic" evidence="5">
    <location>
        <begin position="455"/>
        <end position="665"/>
    </location>
</feature>